<dbReference type="PANTHER" id="PTHR43060:SF15">
    <property type="entry name" value="3-HYDROXYISOBUTYRATE DEHYDROGENASE-LIKE 1, MITOCHONDRIAL-RELATED"/>
    <property type="match status" value="1"/>
</dbReference>
<dbReference type="InterPro" id="IPR002204">
    <property type="entry name" value="3-OH-isobutyrate_DH-rel_CS"/>
</dbReference>
<evidence type="ECO:0000259" key="5">
    <source>
        <dbReference type="Pfam" id="PF14833"/>
    </source>
</evidence>
<evidence type="ECO:0000256" key="3">
    <source>
        <dbReference type="ARBA" id="ARBA00023027"/>
    </source>
</evidence>
<dbReference type="EMBL" id="JAUSXB010000001">
    <property type="protein sequence ID" value="MDQ0673236.1"/>
    <property type="molecule type" value="Genomic_DNA"/>
</dbReference>
<dbReference type="InterPro" id="IPR036291">
    <property type="entry name" value="NAD(P)-bd_dom_sf"/>
</dbReference>
<evidence type="ECO:0000313" key="7">
    <source>
        <dbReference type="Proteomes" id="UP001236806"/>
    </source>
</evidence>
<dbReference type="Gene3D" id="1.10.1040.10">
    <property type="entry name" value="N-(1-d-carboxylethyl)-l-norvaline Dehydrogenase, domain 2"/>
    <property type="match status" value="1"/>
</dbReference>
<dbReference type="Pfam" id="PF14833">
    <property type="entry name" value="NAD_binding_11"/>
    <property type="match status" value="1"/>
</dbReference>
<accession>A0ABU0PIW4</accession>
<dbReference type="InterPro" id="IPR015815">
    <property type="entry name" value="HIBADH-related"/>
</dbReference>
<feature type="domain" description="6-phosphogluconate dehydrogenase NADP-binding" evidence="4">
    <location>
        <begin position="7"/>
        <end position="168"/>
    </location>
</feature>
<dbReference type="Gene3D" id="3.40.50.720">
    <property type="entry name" value="NAD(P)-binding Rossmann-like Domain"/>
    <property type="match status" value="1"/>
</dbReference>
<dbReference type="PROSITE" id="PS00895">
    <property type="entry name" value="3_HYDROXYISOBUT_DH"/>
    <property type="match status" value="1"/>
</dbReference>
<dbReference type="RefSeq" id="WP_306634102.1">
    <property type="nucleotide sequence ID" value="NZ_JAUSXB010000001.1"/>
</dbReference>
<proteinExistence type="inferred from homology"/>
<dbReference type="PIRSF" id="PIRSF000103">
    <property type="entry name" value="HIBADH"/>
    <property type="match status" value="1"/>
</dbReference>
<dbReference type="SUPFAM" id="SSF48179">
    <property type="entry name" value="6-phosphogluconate dehydrogenase C-terminal domain-like"/>
    <property type="match status" value="1"/>
</dbReference>
<keyword evidence="7" id="KW-1185">Reference proteome</keyword>
<evidence type="ECO:0000313" key="6">
    <source>
        <dbReference type="EMBL" id="MDQ0673236.1"/>
    </source>
</evidence>
<reference evidence="6 7" key="1">
    <citation type="submission" date="2023-07" db="EMBL/GenBank/DDBJ databases">
        <title>Comparative genomics of wheat-associated soil bacteria to identify genetic determinants of phenazine resistance.</title>
        <authorList>
            <person name="Mouncey N."/>
        </authorList>
    </citation>
    <scope>NUCLEOTIDE SEQUENCE [LARGE SCALE GENOMIC DNA]</scope>
    <source>
        <strain evidence="6 7">W1I3</strain>
    </source>
</reference>
<dbReference type="EC" id="1.1.1.60" evidence="6"/>
<name>A0ABU0PIW4_9MICC</name>
<dbReference type="SUPFAM" id="SSF51735">
    <property type="entry name" value="NAD(P)-binding Rossmann-fold domains"/>
    <property type="match status" value="1"/>
</dbReference>
<evidence type="ECO:0000256" key="1">
    <source>
        <dbReference type="ARBA" id="ARBA00009080"/>
    </source>
</evidence>
<comment type="caution">
    <text evidence="6">The sequence shown here is derived from an EMBL/GenBank/DDBJ whole genome shotgun (WGS) entry which is preliminary data.</text>
</comment>
<dbReference type="InterPro" id="IPR008927">
    <property type="entry name" value="6-PGluconate_DH-like_C_sf"/>
</dbReference>
<dbReference type="InterPro" id="IPR006115">
    <property type="entry name" value="6PGDH_NADP-bd"/>
</dbReference>
<dbReference type="Pfam" id="PF03446">
    <property type="entry name" value="NAD_binding_2"/>
    <property type="match status" value="1"/>
</dbReference>
<evidence type="ECO:0000259" key="4">
    <source>
        <dbReference type="Pfam" id="PF03446"/>
    </source>
</evidence>
<feature type="domain" description="3-hydroxyisobutyrate dehydrogenase-like NAD-binding" evidence="5">
    <location>
        <begin position="171"/>
        <end position="288"/>
    </location>
</feature>
<dbReference type="Proteomes" id="UP001236806">
    <property type="component" value="Unassembled WGS sequence"/>
</dbReference>
<comment type="similarity">
    <text evidence="1">Belongs to the HIBADH-related family.</text>
</comment>
<evidence type="ECO:0000256" key="2">
    <source>
        <dbReference type="ARBA" id="ARBA00023002"/>
    </source>
</evidence>
<dbReference type="GO" id="GO:0008679">
    <property type="term" value="F:2-hydroxy-3-oxopropionate reductase activity"/>
    <property type="evidence" value="ECO:0007669"/>
    <property type="project" value="UniProtKB-EC"/>
</dbReference>
<protein>
    <submittedName>
        <fullName evidence="6">2-hydroxy-3-oxopropionate reductase</fullName>
        <ecNumber evidence="6">1.1.1.60</ecNumber>
    </submittedName>
</protein>
<dbReference type="InterPro" id="IPR013328">
    <property type="entry name" value="6PGD_dom2"/>
</dbReference>
<dbReference type="InterPro" id="IPR029154">
    <property type="entry name" value="HIBADH-like_NADP-bd"/>
</dbReference>
<keyword evidence="3" id="KW-0520">NAD</keyword>
<keyword evidence="2 6" id="KW-0560">Oxidoreductase</keyword>
<organism evidence="6 7">
    <name type="scientific">Pseudarthrobacter siccitolerans</name>
    <dbReference type="NCBI Taxonomy" id="861266"/>
    <lineage>
        <taxon>Bacteria</taxon>
        <taxon>Bacillati</taxon>
        <taxon>Actinomycetota</taxon>
        <taxon>Actinomycetes</taxon>
        <taxon>Micrococcales</taxon>
        <taxon>Micrococcaceae</taxon>
        <taxon>Pseudarthrobacter</taxon>
    </lineage>
</organism>
<gene>
    <name evidence="6" type="ORF">QFZ36_000797</name>
</gene>
<sequence>MQDRRAGFVGLGLMGLPMAANAISKGWQVTGWNRSPGPMLELQKLGGARAEQIADMRDLPAIIFMLPDLAHIEEAAAGLLSSWESKPPAPGTIVLVTSSVSPTGVKEFGRRIAALSLGNAQVVDAPVSGGTQGALDGTLAIMAGGDGDAFLRAEPLLRSMGTTVRHLGPLGAGSLAKACNQLVVGTTTAALAEAAELAERSGLDPAELFEVLQGGLAGSRVLDIVGPRLVSKDYTPTGPAKFMHKDLSFVLEAARVSGTAVPMTDAGVELYAELKRQGLGDQDLAVVRLAISQLSHTTAEAAEGTVHS</sequence>
<dbReference type="PANTHER" id="PTHR43060">
    <property type="entry name" value="3-HYDROXYISOBUTYRATE DEHYDROGENASE-LIKE 1, MITOCHONDRIAL-RELATED"/>
    <property type="match status" value="1"/>
</dbReference>